<dbReference type="RefSeq" id="WP_169453933.1">
    <property type="nucleotide sequence ID" value="NZ_CP051774.1"/>
</dbReference>
<dbReference type="KEGG" id="luo:HHL09_07395"/>
<organism evidence="1 2">
    <name type="scientific">Luteolibacter luteus</name>
    <dbReference type="NCBI Taxonomy" id="2728835"/>
    <lineage>
        <taxon>Bacteria</taxon>
        <taxon>Pseudomonadati</taxon>
        <taxon>Verrucomicrobiota</taxon>
        <taxon>Verrucomicrobiia</taxon>
        <taxon>Verrucomicrobiales</taxon>
        <taxon>Verrucomicrobiaceae</taxon>
        <taxon>Luteolibacter</taxon>
    </lineage>
</organism>
<reference evidence="1 2" key="1">
    <citation type="submission" date="2020-04" db="EMBL/GenBank/DDBJ databases">
        <title>Luteolibacter sp. G-1-1-1 isolated from soil.</title>
        <authorList>
            <person name="Dahal R.H."/>
        </authorList>
    </citation>
    <scope>NUCLEOTIDE SEQUENCE [LARGE SCALE GENOMIC DNA]</scope>
    <source>
        <strain evidence="1 2">G-1-1-1</strain>
    </source>
</reference>
<protein>
    <submittedName>
        <fullName evidence="1">Uncharacterized protein</fullName>
    </submittedName>
</protein>
<dbReference type="InterPro" id="IPR009679">
    <property type="entry name" value="Phage_186_CII-like"/>
</dbReference>
<gene>
    <name evidence="1" type="ORF">HHL09_07395</name>
</gene>
<dbReference type="AlphaFoldDB" id="A0A858RGR2"/>
<evidence type="ECO:0000313" key="1">
    <source>
        <dbReference type="EMBL" id="QJE95619.1"/>
    </source>
</evidence>
<dbReference type="EMBL" id="CP051774">
    <property type="protein sequence ID" value="QJE95619.1"/>
    <property type="molecule type" value="Genomic_DNA"/>
</dbReference>
<proteinExistence type="predicted"/>
<dbReference type="GO" id="GO:0003677">
    <property type="term" value="F:DNA binding"/>
    <property type="evidence" value="ECO:0007669"/>
    <property type="project" value="InterPro"/>
</dbReference>
<accession>A0A858RGR2</accession>
<dbReference type="Proteomes" id="UP000501812">
    <property type="component" value="Chromosome"/>
</dbReference>
<sequence>MESHEVLRRAFSKTSPKAVAADLGISLSLVYKWAEKQSEDGSGSRNPLDRLLKIIELSGDLGVIEWLCQQTGGYFVRNPKSSCEKGYQVLPATNEIISQFSALLQQISAAALDHSINAKEAKEIRECWDKLKSYAEGFVRCCEEGDYDQMLHIPKPSEGPARYPVTK</sequence>
<evidence type="ECO:0000313" key="2">
    <source>
        <dbReference type="Proteomes" id="UP000501812"/>
    </source>
</evidence>
<name>A0A858RGR2_9BACT</name>
<dbReference type="Pfam" id="PF06892">
    <property type="entry name" value="Phage_CP76"/>
    <property type="match status" value="1"/>
</dbReference>
<keyword evidence="2" id="KW-1185">Reference proteome</keyword>